<sequence length="394" mass="42916">MYTERVDHRIKDKHGKICSEAIYDLDSSNYSDSKLDLIDGSGSTIGSERQVNIMNGGESGKNNYSDTHINGTKSISASTRRSSSSSSSESSSDGFFGMDTLKFTTSGASTSKSEQNYVSNSQSSSKSEVDNIPPVSISTFQVCNNVIHNQKDMPPTVSPPIQVMDRSGGFDPARIPSAVFDINTNPLEWSLASNESLFSLHVGDNSFSRDHVFGEVCMSPEFTKSGETNLFTRTQSVIIEEIDTARNSVNVENPQTVETSDEPFKVEEERLSEDQNEIKNSDQTASSKSSKVNVSSLYHEKRSVHGHCATVLIVAGRSVINGQPAAIQGQAVSVRVVAGHAAIVGTLATRKAMVMPPPLYSSFSFRSTIYYLTPFNHKYALVNSFDFCSGFKTL</sequence>
<feature type="compositionally biased region" description="Polar residues" evidence="1">
    <location>
        <begin position="60"/>
        <end position="73"/>
    </location>
</feature>
<feature type="region of interest" description="Disordered" evidence="1">
    <location>
        <begin position="40"/>
        <end position="93"/>
    </location>
</feature>
<dbReference type="EMBL" id="CM007369">
    <property type="protein sequence ID" value="OIW04710.1"/>
    <property type="molecule type" value="Genomic_DNA"/>
</dbReference>
<feature type="region of interest" description="Disordered" evidence="1">
    <location>
        <begin position="249"/>
        <end position="292"/>
    </location>
</feature>
<organism evidence="2 3">
    <name type="scientific">Lupinus angustifolius</name>
    <name type="common">Narrow-leaved blue lupine</name>
    <dbReference type="NCBI Taxonomy" id="3871"/>
    <lineage>
        <taxon>Eukaryota</taxon>
        <taxon>Viridiplantae</taxon>
        <taxon>Streptophyta</taxon>
        <taxon>Embryophyta</taxon>
        <taxon>Tracheophyta</taxon>
        <taxon>Spermatophyta</taxon>
        <taxon>Magnoliopsida</taxon>
        <taxon>eudicotyledons</taxon>
        <taxon>Gunneridae</taxon>
        <taxon>Pentapetalae</taxon>
        <taxon>rosids</taxon>
        <taxon>fabids</taxon>
        <taxon>Fabales</taxon>
        <taxon>Fabaceae</taxon>
        <taxon>Papilionoideae</taxon>
        <taxon>50 kb inversion clade</taxon>
        <taxon>genistoids sensu lato</taxon>
        <taxon>core genistoids</taxon>
        <taxon>Genisteae</taxon>
        <taxon>Lupinus</taxon>
    </lineage>
</organism>
<reference evidence="2 3" key="1">
    <citation type="journal article" date="2017" name="Plant Biotechnol. J.">
        <title>A comprehensive draft genome sequence for lupin (Lupinus angustifolius), an emerging health food: insights into plant-microbe interactions and legume evolution.</title>
        <authorList>
            <person name="Hane J.K."/>
            <person name="Ming Y."/>
            <person name="Kamphuis L.G."/>
            <person name="Nelson M.N."/>
            <person name="Garg G."/>
            <person name="Atkins C.A."/>
            <person name="Bayer P.E."/>
            <person name="Bravo A."/>
            <person name="Bringans S."/>
            <person name="Cannon S."/>
            <person name="Edwards D."/>
            <person name="Foley R."/>
            <person name="Gao L.L."/>
            <person name="Harrison M.J."/>
            <person name="Huang W."/>
            <person name="Hurgobin B."/>
            <person name="Li S."/>
            <person name="Liu C.W."/>
            <person name="McGrath A."/>
            <person name="Morahan G."/>
            <person name="Murray J."/>
            <person name="Weller J."/>
            <person name="Jian J."/>
            <person name="Singh K.B."/>
        </authorList>
    </citation>
    <scope>NUCLEOTIDE SEQUENCE [LARGE SCALE GENOMIC DNA]</scope>
    <source>
        <strain evidence="3">cv. Tanjil</strain>
        <tissue evidence="2">Whole plant</tissue>
    </source>
</reference>
<evidence type="ECO:0000313" key="3">
    <source>
        <dbReference type="Proteomes" id="UP000188354"/>
    </source>
</evidence>
<protein>
    <submittedName>
        <fullName evidence="2">Uncharacterized protein</fullName>
    </submittedName>
</protein>
<dbReference type="OMA" id="CANCCNW"/>
<feature type="compositionally biased region" description="Low complexity" evidence="1">
    <location>
        <begin position="74"/>
        <end position="92"/>
    </location>
</feature>
<keyword evidence="3" id="KW-1185">Reference proteome</keyword>
<feature type="region of interest" description="Disordered" evidence="1">
    <location>
        <begin position="107"/>
        <end position="130"/>
    </location>
</feature>
<feature type="compositionally biased region" description="Polar residues" evidence="1">
    <location>
        <begin position="41"/>
        <end position="53"/>
    </location>
</feature>
<feature type="compositionally biased region" description="Basic and acidic residues" evidence="1">
    <location>
        <begin position="262"/>
        <end position="280"/>
    </location>
</feature>
<dbReference type="AlphaFoldDB" id="A0A1J7GW60"/>
<dbReference type="PANTHER" id="PTHR33673">
    <property type="entry name" value="SUPPRESSOR SRP40-LIKE PROTEIN"/>
    <property type="match status" value="1"/>
</dbReference>
<feature type="compositionally biased region" description="Low complexity" evidence="1">
    <location>
        <begin position="113"/>
        <end position="126"/>
    </location>
</feature>
<feature type="compositionally biased region" description="Polar residues" evidence="1">
    <location>
        <begin position="249"/>
        <end position="258"/>
    </location>
</feature>
<accession>A0A1J7GW60</accession>
<dbReference type="PANTHER" id="PTHR33673:SF36">
    <property type="entry name" value="MYB-LIKE PROTEIN Q"/>
    <property type="match status" value="1"/>
</dbReference>
<name>A0A1J7GW60_LUPAN</name>
<evidence type="ECO:0000256" key="1">
    <source>
        <dbReference type="SAM" id="MobiDB-lite"/>
    </source>
</evidence>
<dbReference type="Proteomes" id="UP000188354">
    <property type="component" value="Chromosome LG09"/>
</dbReference>
<gene>
    <name evidence="2" type="ORF">TanjilG_07835</name>
</gene>
<proteinExistence type="predicted"/>
<dbReference type="Gramene" id="OIW04710">
    <property type="protein sequence ID" value="OIW04710"/>
    <property type="gene ID" value="TanjilG_07835"/>
</dbReference>
<evidence type="ECO:0000313" key="2">
    <source>
        <dbReference type="EMBL" id="OIW04710.1"/>
    </source>
</evidence>